<evidence type="ECO:0000313" key="7">
    <source>
        <dbReference type="Proteomes" id="UP000002215"/>
    </source>
</evidence>
<dbReference type="SUPFAM" id="SSF46785">
    <property type="entry name" value="Winged helix' DNA-binding domain"/>
    <property type="match status" value="1"/>
</dbReference>
<name>A0A979G6P9_CHIPD</name>
<dbReference type="InterPro" id="IPR036388">
    <property type="entry name" value="WH-like_DNA-bd_sf"/>
</dbReference>
<reference evidence="7" key="1">
    <citation type="submission" date="2009-08" db="EMBL/GenBank/DDBJ databases">
        <title>The complete genome of Chitinophaga pinensis DSM 2588.</title>
        <authorList>
            <consortium name="US DOE Joint Genome Institute (JGI-PGF)"/>
            <person name="Lucas S."/>
            <person name="Copeland A."/>
            <person name="Lapidus A."/>
            <person name="Glavina del Rio T."/>
            <person name="Dalin E."/>
            <person name="Tice H."/>
            <person name="Bruce D."/>
            <person name="Goodwin L."/>
            <person name="Pitluck S."/>
            <person name="Kyrpides N."/>
            <person name="Mavromatis K."/>
            <person name="Ivanova N."/>
            <person name="Mikhailova N."/>
            <person name="Sims D."/>
            <person name="Meinche L."/>
            <person name="Brettin T."/>
            <person name="Detter J.C."/>
            <person name="Han C."/>
            <person name="Larimer F."/>
            <person name="Land M."/>
            <person name="Hauser L."/>
            <person name="Markowitz V."/>
            <person name="Cheng J.-F."/>
            <person name="Hugenholtz P."/>
            <person name="Woyke T."/>
            <person name="Wu D."/>
            <person name="Spring S."/>
            <person name="Klenk H.-P."/>
            <person name="Eisen J.A."/>
        </authorList>
    </citation>
    <scope>NUCLEOTIDE SEQUENCE [LARGE SCALE GENOMIC DNA]</scope>
    <source>
        <strain evidence="7">ATCC 43595 / DSM 2588 / LMG 13176 / NBRC 15968 / NCIMB 11800 / UQM 2034</strain>
    </source>
</reference>
<keyword evidence="1" id="KW-0805">Transcription regulation</keyword>
<dbReference type="InterPro" id="IPR050397">
    <property type="entry name" value="Env_Response_Regulators"/>
</dbReference>
<dbReference type="Gene3D" id="1.10.10.10">
    <property type="entry name" value="Winged helix-like DNA-binding domain superfamily/Winged helix DNA-binding domain"/>
    <property type="match status" value="1"/>
</dbReference>
<dbReference type="AlphaFoldDB" id="A0A979G6P9"/>
<dbReference type="EMBL" id="CP001699">
    <property type="protein sequence ID" value="ACU61688.1"/>
    <property type="molecule type" value="Genomic_DNA"/>
</dbReference>
<gene>
    <name evidence="6" type="ordered locus">Cpin_4234</name>
</gene>
<dbReference type="InterPro" id="IPR018490">
    <property type="entry name" value="cNMP-bd_dom_sf"/>
</dbReference>
<evidence type="ECO:0000259" key="5">
    <source>
        <dbReference type="PROSITE" id="PS51063"/>
    </source>
</evidence>
<sequence length="248" mass="28144">MIKVNFHLLYSVEMSLKGIFPIDKWIFRSRSILESLTTNETERLLSDAVAQNFRKGQIIFRENNPAFGIYYIKEGKVKKYKQDRNGNEHIIYVANAGELIGYHAILADNTYPDSAAALEDCMIAFIPRDAFLLAIESSANLSRHLLGALSHEYNVLSNSLSIVARHSAKERLAISLIVLREKYKSSEYDTGDICITISRKDLASMTATTEENVVRMLKELKKDNIVGTIGRKIIIYDVKSLIKMTNYQ</sequence>
<keyword evidence="2" id="KW-0238">DNA-binding</keyword>
<dbReference type="Pfam" id="PF13545">
    <property type="entry name" value="HTH_Crp_2"/>
    <property type="match status" value="1"/>
</dbReference>
<organism evidence="6 7">
    <name type="scientific">Chitinophaga pinensis (strain ATCC 43595 / DSM 2588 / LMG 13176 / NBRC 15968 / NCIMB 11800 / UQM 2034)</name>
    <dbReference type="NCBI Taxonomy" id="485918"/>
    <lineage>
        <taxon>Bacteria</taxon>
        <taxon>Pseudomonadati</taxon>
        <taxon>Bacteroidota</taxon>
        <taxon>Chitinophagia</taxon>
        <taxon>Chitinophagales</taxon>
        <taxon>Chitinophagaceae</taxon>
        <taxon>Chitinophaga</taxon>
    </lineage>
</organism>
<feature type="domain" description="HTH crp-type" evidence="5">
    <location>
        <begin position="166"/>
        <end position="239"/>
    </location>
</feature>
<dbReference type="SMART" id="SM00100">
    <property type="entry name" value="cNMP"/>
    <property type="match status" value="1"/>
</dbReference>
<dbReference type="SUPFAM" id="SSF51206">
    <property type="entry name" value="cAMP-binding domain-like"/>
    <property type="match status" value="1"/>
</dbReference>
<dbReference type="PROSITE" id="PS50042">
    <property type="entry name" value="CNMP_BINDING_3"/>
    <property type="match status" value="1"/>
</dbReference>
<dbReference type="Gene3D" id="2.60.120.10">
    <property type="entry name" value="Jelly Rolls"/>
    <property type="match status" value="1"/>
</dbReference>
<dbReference type="InterPro" id="IPR014710">
    <property type="entry name" value="RmlC-like_jellyroll"/>
</dbReference>
<accession>A0A979G6P9</accession>
<evidence type="ECO:0000256" key="2">
    <source>
        <dbReference type="ARBA" id="ARBA00023125"/>
    </source>
</evidence>
<evidence type="ECO:0000259" key="4">
    <source>
        <dbReference type="PROSITE" id="PS50042"/>
    </source>
</evidence>
<evidence type="ECO:0000256" key="1">
    <source>
        <dbReference type="ARBA" id="ARBA00023015"/>
    </source>
</evidence>
<proteinExistence type="predicted"/>
<dbReference type="Pfam" id="PF00027">
    <property type="entry name" value="cNMP_binding"/>
    <property type="match status" value="1"/>
</dbReference>
<dbReference type="CDD" id="cd00038">
    <property type="entry name" value="CAP_ED"/>
    <property type="match status" value="1"/>
</dbReference>
<dbReference type="InterPro" id="IPR012318">
    <property type="entry name" value="HTH_CRP"/>
</dbReference>
<dbReference type="PANTHER" id="PTHR24567:SF74">
    <property type="entry name" value="HTH-TYPE TRANSCRIPTIONAL REGULATOR ARCR"/>
    <property type="match status" value="1"/>
</dbReference>
<dbReference type="Proteomes" id="UP000002215">
    <property type="component" value="Chromosome"/>
</dbReference>
<evidence type="ECO:0000256" key="3">
    <source>
        <dbReference type="ARBA" id="ARBA00023163"/>
    </source>
</evidence>
<dbReference type="SMART" id="SM00419">
    <property type="entry name" value="HTH_CRP"/>
    <property type="match status" value="1"/>
</dbReference>
<dbReference type="PROSITE" id="PS51063">
    <property type="entry name" value="HTH_CRP_2"/>
    <property type="match status" value="1"/>
</dbReference>
<dbReference type="GO" id="GO:0003700">
    <property type="term" value="F:DNA-binding transcription factor activity"/>
    <property type="evidence" value="ECO:0007669"/>
    <property type="project" value="TreeGrafter"/>
</dbReference>
<dbReference type="KEGG" id="cpi:Cpin_4234"/>
<keyword evidence="3" id="KW-0804">Transcription</keyword>
<dbReference type="GO" id="GO:0005829">
    <property type="term" value="C:cytosol"/>
    <property type="evidence" value="ECO:0007669"/>
    <property type="project" value="TreeGrafter"/>
</dbReference>
<feature type="domain" description="Cyclic nucleotide-binding" evidence="4">
    <location>
        <begin position="32"/>
        <end position="152"/>
    </location>
</feature>
<dbReference type="GO" id="GO:0003677">
    <property type="term" value="F:DNA binding"/>
    <property type="evidence" value="ECO:0007669"/>
    <property type="project" value="UniProtKB-KW"/>
</dbReference>
<dbReference type="PANTHER" id="PTHR24567">
    <property type="entry name" value="CRP FAMILY TRANSCRIPTIONAL REGULATORY PROTEIN"/>
    <property type="match status" value="1"/>
</dbReference>
<dbReference type="InterPro" id="IPR036390">
    <property type="entry name" value="WH_DNA-bd_sf"/>
</dbReference>
<protein>
    <submittedName>
        <fullName evidence="6">Transcriptional regulator, Crp/Fnr family</fullName>
    </submittedName>
</protein>
<reference evidence="6 7" key="2">
    <citation type="journal article" date="2010" name="Stand. Genomic Sci.">
        <title>Complete genome sequence of Chitinophaga pinensis type strain (UQM 2034).</title>
        <authorList>
            <person name="Glavina Del Rio T."/>
            <person name="Abt B."/>
            <person name="Spring S."/>
            <person name="Lapidus A."/>
            <person name="Nolan M."/>
            <person name="Tice H."/>
            <person name="Copeland A."/>
            <person name="Cheng J.F."/>
            <person name="Chen F."/>
            <person name="Bruce D."/>
            <person name="Goodwin L."/>
            <person name="Pitluck S."/>
            <person name="Ivanova N."/>
            <person name="Mavromatis K."/>
            <person name="Mikhailova N."/>
            <person name="Pati A."/>
            <person name="Chen A."/>
            <person name="Palaniappan K."/>
            <person name="Land M."/>
            <person name="Hauser L."/>
            <person name="Chang Y.J."/>
            <person name="Jeffries C.D."/>
            <person name="Chain P."/>
            <person name="Saunders E."/>
            <person name="Detter J.C."/>
            <person name="Brettin T."/>
            <person name="Rohde M."/>
            <person name="Goker M."/>
            <person name="Bristow J."/>
            <person name="Eisen J.A."/>
            <person name="Markowitz V."/>
            <person name="Hugenholtz P."/>
            <person name="Kyrpides N.C."/>
            <person name="Klenk H.P."/>
            <person name="Lucas S."/>
        </authorList>
    </citation>
    <scope>NUCLEOTIDE SEQUENCE [LARGE SCALE GENOMIC DNA]</scope>
    <source>
        <strain evidence="7">ATCC 43595 / DSM 2588 / LMG 13176 / NBRC 15968 / NCIMB 11800 / UQM 2034</strain>
    </source>
</reference>
<evidence type="ECO:0000313" key="6">
    <source>
        <dbReference type="EMBL" id="ACU61688.1"/>
    </source>
</evidence>
<dbReference type="InterPro" id="IPR000595">
    <property type="entry name" value="cNMP-bd_dom"/>
</dbReference>